<accession>A0ABS6W8H6</accession>
<evidence type="ECO:0000256" key="1">
    <source>
        <dbReference type="SAM" id="MobiDB-lite"/>
    </source>
</evidence>
<feature type="region of interest" description="Disordered" evidence="1">
    <location>
        <begin position="1"/>
        <end position="22"/>
    </location>
</feature>
<evidence type="ECO:0000313" key="4">
    <source>
        <dbReference type="Proteomes" id="UP000812844"/>
    </source>
</evidence>
<sequence length="223" mass="24150">MTKAPEATADPANENEVQAEVSKHPVASIPTTDLSLADIERSRSRPMRWVAYVVLVLAAIIGPYWLGRMLATNHTEWLVSHLSMLEPRGVALVAWAVTVMAFTGLALVIVETRNRIGHIVFIAGLAAEQFIGGLCLLRLDFWYSTYVIYGDSAPLANAANLGIIAAGIAVAVYAVVFVGLLVLIRKDSPLNVLTRSWASYLLFFALEVVALFVVLFGGLLTVV</sequence>
<comment type="caution">
    <text evidence="3">The sequence shown here is derived from an EMBL/GenBank/DDBJ whole genome shotgun (WGS) entry which is preliminary data.</text>
</comment>
<evidence type="ECO:0008006" key="5">
    <source>
        <dbReference type="Google" id="ProtNLM"/>
    </source>
</evidence>
<keyword evidence="4" id="KW-1185">Reference proteome</keyword>
<dbReference type="RefSeq" id="WP_219081325.1">
    <property type="nucleotide sequence ID" value="NZ_JAHBBD010000009.1"/>
</dbReference>
<protein>
    <recommendedName>
        <fullName evidence="5">Teichoic acid transporter</fullName>
    </recommendedName>
</protein>
<feature type="transmembrane region" description="Helical" evidence="2">
    <location>
        <begin position="49"/>
        <end position="67"/>
    </location>
</feature>
<feature type="transmembrane region" description="Helical" evidence="2">
    <location>
        <begin position="119"/>
        <end position="139"/>
    </location>
</feature>
<reference evidence="3 4" key="1">
    <citation type="submission" date="2021-05" db="EMBL/GenBank/DDBJ databases">
        <title>Phylogenetic classification of ten novel species belonging to the genus Bifidobacterium comprising B. colchicus sp. nov., B. abeli sp. nov., B. bicoloris sp. nov., B. guerezis sp. nov., B. rosaliae sp. nov., B. santillanensis sp. nov., B. argentati sp. nov., B. amazzoni sp. nov., B. pluviali sp. nov., and B. pinnaculum sp. nov.</title>
        <authorList>
            <person name="Lugli G.A."/>
            <person name="Ruiz Garcia L."/>
            <person name="Margolles A."/>
            <person name="Ventura M."/>
        </authorList>
    </citation>
    <scope>NUCLEOTIDE SEQUENCE [LARGE SCALE GENOMIC DNA]</scope>
    <source>
        <strain evidence="3 4">6T3</strain>
    </source>
</reference>
<keyword evidence="2" id="KW-0812">Transmembrane</keyword>
<evidence type="ECO:0000313" key="3">
    <source>
        <dbReference type="EMBL" id="MBW3082806.1"/>
    </source>
</evidence>
<dbReference type="EMBL" id="JAHBBD010000009">
    <property type="protein sequence ID" value="MBW3082806.1"/>
    <property type="molecule type" value="Genomic_DNA"/>
</dbReference>
<dbReference type="Proteomes" id="UP000812844">
    <property type="component" value="Unassembled WGS sequence"/>
</dbReference>
<organism evidence="3 4">
    <name type="scientific">Bifidobacterium phasiani</name>
    <dbReference type="NCBI Taxonomy" id="2834431"/>
    <lineage>
        <taxon>Bacteria</taxon>
        <taxon>Bacillati</taxon>
        <taxon>Actinomycetota</taxon>
        <taxon>Actinomycetes</taxon>
        <taxon>Bifidobacteriales</taxon>
        <taxon>Bifidobacteriaceae</taxon>
        <taxon>Bifidobacterium</taxon>
    </lineage>
</organism>
<name>A0ABS6W8H6_9BIFI</name>
<evidence type="ECO:0000256" key="2">
    <source>
        <dbReference type="SAM" id="Phobius"/>
    </source>
</evidence>
<keyword evidence="2" id="KW-1133">Transmembrane helix</keyword>
<feature type="transmembrane region" description="Helical" evidence="2">
    <location>
        <begin position="87"/>
        <end position="110"/>
    </location>
</feature>
<feature type="transmembrane region" description="Helical" evidence="2">
    <location>
        <begin position="197"/>
        <end position="220"/>
    </location>
</feature>
<gene>
    <name evidence="3" type="ORF">KIH73_05370</name>
</gene>
<proteinExistence type="predicted"/>
<keyword evidence="2" id="KW-0472">Membrane</keyword>
<feature type="transmembrane region" description="Helical" evidence="2">
    <location>
        <begin position="159"/>
        <end position="185"/>
    </location>
</feature>